<proteinExistence type="predicted"/>
<dbReference type="AlphaFoldDB" id="A0A170U2Q7"/>
<sequence length="88" mass="10648">MDLRKVGNDNDKRKSMDMVKMWTNFAKGLDPLEGISDEQDWKSISKNGGYLEIDTDKYIFRNPKMEDRKTWMEKRLEFWTSLPYRLQH</sequence>
<organism evidence="1">
    <name type="scientific">Triatoma infestans</name>
    <name type="common">Assassin bug</name>
    <dbReference type="NCBI Taxonomy" id="30076"/>
    <lineage>
        <taxon>Eukaryota</taxon>
        <taxon>Metazoa</taxon>
        <taxon>Ecdysozoa</taxon>
        <taxon>Arthropoda</taxon>
        <taxon>Hexapoda</taxon>
        <taxon>Insecta</taxon>
        <taxon>Pterygota</taxon>
        <taxon>Neoptera</taxon>
        <taxon>Paraneoptera</taxon>
        <taxon>Hemiptera</taxon>
        <taxon>Heteroptera</taxon>
        <taxon>Panheteroptera</taxon>
        <taxon>Cimicomorpha</taxon>
        <taxon>Reduviidae</taxon>
        <taxon>Triatominae</taxon>
        <taxon>Triatoma</taxon>
    </lineage>
</organism>
<dbReference type="SUPFAM" id="SSF53474">
    <property type="entry name" value="alpha/beta-Hydrolases"/>
    <property type="match status" value="1"/>
</dbReference>
<reference evidence="1" key="1">
    <citation type="submission" date="2016-04" db="EMBL/GenBank/DDBJ databases">
        <authorList>
            <person name="Calderon-Fernandez G.M.Sr."/>
        </authorList>
    </citation>
    <scope>NUCLEOTIDE SEQUENCE</scope>
    <source>
        <strain evidence="1">Int1</strain>
        <tissue evidence="1">Integument</tissue>
    </source>
</reference>
<dbReference type="InterPro" id="IPR029058">
    <property type="entry name" value="AB_hydrolase_fold"/>
</dbReference>
<dbReference type="Gene3D" id="3.40.50.1820">
    <property type="entry name" value="alpha/beta hydrolase"/>
    <property type="match status" value="1"/>
</dbReference>
<name>A0A170U2Q7_TRIIF</name>
<reference evidence="1" key="2">
    <citation type="journal article" date="2017" name="J. Med. Entomol.">
        <title>Transcriptome Analysis of the Triatoma infestans (Hemiptera: Reduviidae) Integument.</title>
        <authorList>
            <person name="Calderon-Fernandez G.M."/>
            <person name="Moriconi D.E."/>
            <person name="Dulbecco A.B."/>
            <person name="Juarez M.P."/>
        </authorList>
    </citation>
    <scope>NUCLEOTIDE SEQUENCE</scope>
    <source>
        <strain evidence="1">Int1</strain>
        <tissue evidence="1">Integument</tissue>
    </source>
</reference>
<protein>
    <submittedName>
        <fullName evidence="1">Venom carboxylesterase-6-like protein</fullName>
    </submittedName>
</protein>
<dbReference type="EMBL" id="GEMB01007918">
    <property type="protein sequence ID" value="JAR95540.1"/>
    <property type="molecule type" value="Transcribed_RNA"/>
</dbReference>
<evidence type="ECO:0000313" key="1">
    <source>
        <dbReference type="EMBL" id="JAR95540.1"/>
    </source>
</evidence>
<accession>A0A170U2Q7</accession>